<proteinExistence type="predicted"/>
<organism evidence="1 2">
    <name type="scientific">Gordonia soli NBRC 108243</name>
    <dbReference type="NCBI Taxonomy" id="1223545"/>
    <lineage>
        <taxon>Bacteria</taxon>
        <taxon>Bacillati</taxon>
        <taxon>Actinomycetota</taxon>
        <taxon>Actinomycetes</taxon>
        <taxon>Mycobacteriales</taxon>
        <taxon>Gordoniaceae</taxon>
        <taxon>Gordonia</taxon>
    </lineage>
</organism>
<evidence type="ECO:0000313" key="2">
    <source>
        <dbReference type="Proteomes" id="UP000011666"/>
    </source>
</evidence>
<protein>
    <submittedName>
        <fullName evidence="1">Uncharacterized protein</fullName>
    </submittedName>
</protein>
<name>M0QLQ2_9ACTN</name>
<dbReference type="EMBL" id="BANX01000026">
    <property type="protein sequence ID" value="GAC69595.1"/>
    <property type="molecule type" value="Genomic_DNA"/>
</dbReference>
<accession>M0QLQ2</accession>
<evidence type="ECO:0000313" key="1">
    <source>
        <dbReference type="EMBL" id="GAC69595.1"/>
    </source>
</evidence>
<reference evidence="1 2" key="1">
    <citation type="submission" date="2013-01" db="EMBL/GenBank/DDBJ databases">
        <title>Whole genome shotgun sequence of Gordonia soli NBRC 108243.</title>
        <authorList>
            <person name="Isaki-Nakamura S."/>
            <person name="Hosoyama A."/>
            <person name="Tsuchikane K."/>
            <person name="Ando Y."/>
            <person name="Baba S."/>
            <person name="Ohji S."/>
            <person name="Hamada M."/>
            <person name="Tamura T."/>
            <person name="Yamazoe A."/>
            <person name="Yamazaki S."/>
            <person name="Fujita N."/>
        </authorList>
    </citation>
    <scope>NUCLEOTIDE SEQUENCE [LARGE SCALE GENOMIC DNA]</scope>
    <source>
        <strain evidence="1 2">NBRC 108243</strain>
    </source>
</reference>
<dbReference type="Proteomes" id="UP000011666">
    <property type="component" value="Unassembled WGS sequence"/>
</dbReference>
<gene>
    <name evidence="1" type="ORF">GS4_26_00430</name>
</gene>
<comment type="caution">
    <text evidence="1">The sequence shown here is derived from an EMBL/GenBank/DDBJ whole genome shotgun (WGS) entry which is preliminary data.</text>
</comment>
<dbReference type="AlphaFoldDB" id="M0QLQ2"/>
<keyword evidence="2" id="KW-1185">Reference proteome</keyword>
<sequence length="91" mass="9352">MKLNLVVLSSTQAISPFTVYGDTVIVQVVGTVVSGSSHLRCRKTRADPTPGPSDDPKFGNVTVGVAEAEAAVAIPVDATTPTAMAIAAKRE</sequence>